<evidence type="ECO:0000256" key="1">
    <source>
        <dbReference type="SAM" id="MobiDB-lite"/>
    </source>
</evidence>
<reference evidence="2 3" key="1">
    <citation type="submission" date="2024-04" db="EMBL/GenBank/DDBJ databases">
        <authorList>
            <person name="Waldvogel A.-M."/>
            <person name="Schoenle A."/>
        </authorList>
    </citation>
    <scope>NUCLEOTIDE SEQUENCE [LARGE SCALE GENOMIC DNA]</scope>
</reference>
<proteinExistence type="predicted"/>
<evidence type="ECO:0000313" key="2">
    <source>
        <dbReference type="EMBL" id="CAL1592802.1"/>
    </source>
</evidence>
<accession>A0AAV2KS40</accession>
<sequence>MGAYTVHTEEGGGGGWGWTGAASAAVDLRLMSSVMGGEQSASAQQARAIFHQGWRDRVEGRVGGRGGGGGVNVVDVAFPLTGLSVSRWTTQGVVCDESNAAEFGDHSGGRVSPPQLPVAPSPCSRH</sequence>
<protein>
    <submittedName>
        <fullName evidence="2">Uncharacterized protein</fullName>
    </submittedName>
</protein>
<keyword evidence="3" id="KW-1185">Reference proteome</keyword>
<dbReference type="EMBL" id="OZ035824">
    <property type="protein sequence ID" value="CAL1592802.1"/>
    <property type="molecule type" value="Genomic_DNA"/>
</dbReference>
<organism evidence="2 3">
    <name type="scientific">Knipowitschia caucasica</name>
    <name type="common">Caucasian dwarf goby</name>
    <name type="synonym">Pomatoschistus caucasicus</name>
    <dbReference type="NCBI Taxonomy" id="637954"/>
    <lineage>
        <taxon>Eukaryota</taxon>
        <taxon>Metazoa</taxon>
        <taxon>Chordata</taxon>
        <taxon>Craniata</taxon>
        <taxon>Vertebrata</taxon>
        <taxon>Euteleostomi</taxon>
        <taxon>Actinopterygii</taxon>
        <taxon>Neopterygii</taxon>
        <taxon>Teleostei</taxon>
        <taxon>Neoteleostei</taxon>
        <taxon>Acanthomorphata</taxon>
        <taxon>Gobiaria</taxon>
        <taxon>Gobiiformes</taxon>
        <taxon>Gobioidei</taxon>
        <taxon>Gobiidae</taxon>
        <taxon>Gobiinae</taxon>
        <taxon>Knipowitschia</taxon>
    </lineage>
</organism>
<evidence type="ECO:0000313" key="3">
    <source>
        <dbReference type="Proteomes" id="UP001497482"/>
    </source>
</evidence>
<feature type="region of interest" description="Disordered" evidence="1">
    <location>
        <begin position="100"/>
        <end position="126"/>
    </location>
</feature>
<dbReference type="Proteomes" id="UP001497482">
    <property type="component" value="Chromosome 2"/>
</dbReference>
<name>A0AAV2KS40_KNICA</name>
<dbReference type="AlphaFoldDB" id="A0AAV2KS40"/>
<gene>
    <name evidence="2" type="ORF">KC01_LOCUS22007</name>
</gene>